<dbReference type="EMBL" id="VSRR010126400">
    <property type="protein sequence ID" value="MPD01276.1"/>
    <property type="molecule type" value="Genomic_DNA"/>
</dbReference>
<accession>A0A5B7K2Z5</accession>
<protein>
    <submittedName>
        <fullName evidence="1">Uncharacterized protein</fullName>
    </submittedName>
</protein>
<organism evidence="1 2">
    <name type="scientific">Portunus trituberculatus</name>
    <name type="common">Swimming crab</name>
    <name type="synonym">Neptunus trituberculatus</name>
    <dbReference type="NCBI Taxonomy" id="210409"/>
    <lineage>
        <taxon>Eukaryota</taxon>
        <taxon>Metazoa</taxon>
        <taxon>Ecdysozoa</taxon>
        <taxon>Arthropoda</taxon>
        <taxon>Crustacea</taxon>
        <taxon>Multicrustacea</taxon>
        <taxon>Malacostraca</taxon>
        <taxon>Eumalacostraca</taxon>
        <taxon>Eucarida</taxon>
        <taxon>Decapoda</taxon>
        <taxon>Pleocyemata</taxon>
        <taxon>Brachyura</taxon>
        <taxon>Eubrachyura</taxon>
        <taxon>Portunoidea</taxon>
        <taxon>Portunidae</taxon>
        <taxon>Portuninae</taxon>
        <taxon>Portunus</taxon>
    </lineage>
</organism>
<keyword evidence="2" id="KW-1185">Reference proteome</keyword>
<evidence type="ECO:0000313" key="1">
    <source>
        <dbReference type="EMBL" id="MPD01276.1"/>
    </source>
</evidence>
<proteinExistence type="predicted"/>
<reference evidence="1 2" key="1">
    <citation type="submission" date="2019-05" db="EMBL/GenBank/DDBJ databases">
        <title>Another draft genome of Portunus trituberculatus and its Hox gene families provides insights of decapod evolution.</title>
        <authorList>
            <person name="Jeong J.-H."/>
            <person name="Song I."/>
            <person name="Kim S."/>
            <person name="Choi T."/>
            <person name="Kim D."/>
            <person name="Ryu S."/>
            <person name="Kim W."/>
        </authorList>
    </citation>
    <scope>NUCLEOTIDE SEQUENCE [LARGE SCALE GENOMIC DNA]</scope>
    <source>
        <tissue evidence="1">Muscle</tissue>
    </source>
</reference>
<name>A0A5B7K2Z5_PORTR</name>
<dbReference type="AlphaFoldDB" id="A0A5B7K2Z5"/>
<comment type="caution">
    <text evidence="1">The sequence shown here is derived from an EMBL/GenBank/DDBJ whole genome shotgun (WGS) entry which is preliminary data.</text>
</comment>
<dbReference type="Proteomes" id="UP000324222">
    <property type="component" value="Unassembled WGS sequence"/>
</dbReference>
<gene>
    <name evidence="1" type="ORF">E2C01_096795</name>
</gene>
<sequence>MVEDFWWWEGQQGISVVRKHSGVKESSYPLSSLFFFLSPPPPPPPPPPYHQDLRGFVQVTLVVTRPSKPTLDLCSLHDKKGQLRFGLPTSTSPDGGRLEG</sequence>
<evidence type="ECO:0000313" key="2">
    <source>
        <dbReference type="Proteomes" id="UP000324222"/>
    </source>
</evidence>